<protein>
    <submittedName>
        <fullName evidence="1">Uncharacterized protein</fullName>
    </submittedName>
</protein>
<gene>
    <name evidence="1" type="ORF">DERP_010343</name>
</gene>
<keyword evidence="2" id="KW-1185">Reference proteome</keyword>
<dbReference type="EMBL" id="NJHN03000096">
    <property type="protein sequence ID" value="KAH9415487.1"/>
    <property type="molecule type" value="Genomic_DNA"/>
</dbReference>
<reference evidence="1 2" key="2">
    <citation type="journal article" date="2022" name="Mol. Biol. Evol.">
        <title>Comparative Genomics Reveals Insights into the Divergent Evolution of Astigmatic Mites and Household Pest Adaptations.</title>
        <authorList>
            <person name="Xiong Q."/>
            <person name="Wan A.T."/>
            <person name="Liu X."/>
            <person name="Fung C.S."/>
            <person name="Xiao X."/>
            <person name="Malainual N."/>
            <person name="Hou J."/>
            <person name="Wang L."/>
            <person name="Wang M."/>
            <person name="Yang K.Y."/>
            <person name="Cui Y."/>
            <person name="Leung E.L."/>
            <person name="Nong W."/>
            <person name="Shin S.K."/>
            <person name="Au S.W."/>
            <person name="Jeong K.Y."/>
            <person name="Chew F.T."/>
            <person name="Hui J.H."/>
            <person name="Leung T.F."/>
            <person name="Tungtrongchitr A."/>
            <person name="Zhong N."/>
            <person name="Liu Z."/>
            <person name="Tsui S.K."/>
        </authorList>
    </citation>
    <scope>NUCLEOTIDE SEQUENCE [LARGE SCALE GENOMIC DNA]</scope>
    <source>
        <strain evidence="1">Derp</strain>
    </source>
</reference>
<evidence type="ECO:0000313" key="1">
    <source>
        <dbReference type="EMBL" id="KAH9415487.1"/>
    </source>
</evidence>
<name>A0ABQ8IYY2_DERPT</name>
<comment type="caution">
    <text evidence="1">The sequence shown here is derived from an EMBL/GenBank/DDBJ whole genome shotgun (WGS) entry which is preliminary data.</text>
</comment>
<accession>A0ABQ8IYY2</accession>
<sequence length="65" mass="7497">MKRIAKHEEIYANGEIVSSKHERKLKLIFVDNDDDDDLLMSISTISPRTDIKIDSNFLDIQMACD</sequence>
<organism evidence="1 2">
    <name type="scientific">Dermatophagoides pteronyssinus</name>
    <name type="common">European house dust mite</name>
    <dbReference type="NCBI Taxonomy" id="6956"/>
    <lineage>
        <taxon>Eukaryota</taxon>
        <taxon>Metazoa</taxon>
        <taxon>Ecdysozoa</taxon>
        <taxon>Arthropoda</taxon>
        <taxon>Chelicerata</taxon>
        <taxon>Arachnida</taxon>
        <taxon>Acari</taxon>
        <taxon>Acariformes</taxon>
        <taxon>Sarcoptiformes</taxon>
        <taxon>Astigmata</taxon>
        <taxon>Psoroptidia</taxon>
        <taxon>Analgoidea</taxon>
        <taxon>Pyroglyphidae</taxon>
        <taxon>Dermatophagoidinae</taxon>
        <taxon>Dermatophagoides</taxon>
    </lineage>
</organism>
<reference evidence="1 2" key="1">
    <citation type="journal article" date="2018" name="J. Allergy Clin. Immunol.">
        <title>High-quality assembly of Dermatophagoides pteronyssinus genome and transcriptome reveals a wide range of novel allergens.</title>
        <authorList>
            <person name="Liu X.Y."/>
            <person name="Yang K.Y."/>
            <person name="Wang M.Q."/>
            <person name="Kwok J.S."/>
            <person name="Zeng X."/>
            <person name="Yang Z."/>
            <person name="Xiao X.J."/>
            <person name="Lau C.P."/>
            <person name="Li Y."/>
            <person name="Huang Z.M."/>
            <person name="Ba J.G."/>
            <person name="Yim A.K."/>
            <person name="Ouyang C.Y."/>
            <person name="Ngai S.M."/>
            <person name="Chan T.F."/>
            <person name="Leung E.L."/>
            <person name="Liu L."/>
            <person name="Liu Z.G."/>
            <person name="Tsui S.K."/>
        </authorList>
    </citation>
    <scope>NUCLEOTIDE SEQUENCE [LARGE SCALE GENOMIC DNA]</scope>
    <source>
        <strain evidence="1">Derp</strain>
    </source>
</reference>
<evidence type="ECO:0000313" key="2">
    <source>
        <dbReference type="Proteomes" id="UP000887458"/>
    </source>
</evidence>
<proteinExistence type="predicted"/>
<dbReference type="Proteomes" id="UP000887458">
    <property type="component" value="Unassembled WGS sequence"/>
</dbReference>